<evidence type="ECO:0000256" key="3">
    <source>
        <dbReference type="ARBA" id="ARBA00022737"/>
    </source>
</evidence>
<dbReference type="InterPro" id="IPR046342">
    <property type="entry name" value="CBS_dom_sf"/>
</dbReference>
<accession>W0GR51</accession>
<feature type="transmembrane region" description="Helical" evidence="9">
    <location>
        <begin position="138"/>
        <end position="161"/>
    </location>
</feature>
<dbReference type="PANTHER" id="PTHR22777:SF17">
    <property type="entry name" value="UPF0053 PROTEIN SLL0260"/>
    <property type="match status" value="1"/>
</dbReference>
<dbReference type="PROSITE" id="PS51371">
    <property type="entry name" value="CBS"/>
    <property type="match status" value="2"/>
</dbReference>
<feature type="transmembrane region" description="Helical" evidence="9">
    <location>
        <begin position="107"/>
        <end position="126"/>
    </location>
</feature>
<evidence type="ECO:0000256" key="2">
    <source>
        <dbReference type="ARBA" id="ARBA00022692"/>
    </source>
</evidence>
<dbReference type="Pfam" id="PF00571">
    <property type="entry name" value="CBS"/>
    <property type="match status" value="2"/>
</dbReference>
<keyword evidence="2 8" id="KW-0812">Transmembrane</keyword>
<dbReference type="HOGENOM" id="CLU_015237_4_1_14"/>
<feature type="transmembrane region" description="Helical" evidence="9">
    <location>
        <begin position="6"/>
        <end position="25"/>
    </location>
</feature>
<dbReference type="PATRIC" id="fig|838561.3.peg.771"/>
<dbReference type="STRING" id="838561.P344_04045"/>
<evidence type="ECO:0000256" key="7">
    <source>
        <dbReference type="PROSITE-ProRule" id="PRU00703"/>
    </source>
</evidence>
<feature type="transmembrane region" description="Helical" evidence="9">
    <location>
        <begin position="75"/>
        <end position="101"/>
    </location>
</feature>
<evidence type="ECO:0000256" key="6">
    <source>
        <dbReference type="ARBA" id="ARBA00023136"/>
    </source>
</evidence>
<dbReference type="SUPFAM" id="SSF54631">
    <property type="entry name" value="CBS-domain pair"/>
    <property type="match status" value="1"/>
</dbReference>
<dbReference type="CDD" id="cd04590">
    <property type="entry name" value="CBS_pair_CorC_HlyC_assoc"/>
    <property type="match status" value="1"/>
</dbReference>
<feature type="domain" description="CBS" evidence="10">
    <location>
        <begin position="277"/>
        <end position="336"/>
    </location>
</feature>
<proteinExistence type="predicted"/>
<dbReference type="Gene3D" id="3.10.580.10">
    <property type="entry name" value="CBS-domain"/>
    <property type="match status" value="1"/>
</dbReference>
<dbReference type="OrthoDB" id="9798188at2"/>
<organism evidence="12 13">
    <name type="scientific">Spiroplasma mirum ATCC 29335</name>
    <dbReference type="NCBI Taxonomy" id="838561"/>
    <lineage>
        <taxon>Bacteria</taxon>
        <taxon>Bacillati</taxon>
        <taxon>Mycoplasmatota</taxon>
        <taxon>Mollicutes</taxon>
        <taxon>Entomoplasmatales</taxon>
        <taxon>Spiroplasmataceae</taxon>
        <taxon>Spiroplasma</taxon>
    </lineage>
</organism>
<sequence>MLNSSTALFVLLPLMIILLIFSSFFSASETAITSINVIRLKQLAKGKRTKVRSKNREIKSAKRVYKFIKDYDRTLATILMANTLINTTLATIGALFFATFIRSEATATWVATAVIGVVVLIFGEIVPKIIAKRSPEKFSIFASYILWVWKIVLYPFTWLLVLKKEKPGQVSTTENELLELISTIESEGVLEKNEKQLIESAITFDEKNVGDVMRDKEKVKAVFNDTNWRDLQKIYKEERFTRMPIISRTDGSVEGILNIKDVLIAIIDKKEVNIKKLASEPIYISKHLKLDDALELLQQEQVHMAIVTPNRESKTFIGVVTMEDIIEELVGEIYDEDDETGQVKEIGHHMYWMHGNTPIKKVFKKYLQLNVPPKGEGKTLYQWYVAQTGYEFIPNADLPEDFVYHNFAFRINREKTKKLKTKSNNVKLKSVIFEIEILTNSNSKDQF</sequence>
<dbReference type="EMBL" id="CP006720">
    <property type="protein sequence ID" value="AHI58137.1"/>
    <property type="molecule type" value="Genomic_DNA"/>
</dbReference>
<evidence type="ECO:0008006" key="14">
    <source>
        <dbReference type="Google" id="ProtNLM"/>
    </source>
</evidence>
<dbReference type="Pfam" id="PF01595">
    <property type="entry name" value="CNNM"/>
    <property type="match status" value="1"/>
</dbReference>
<comment type="subcellular location">
    <subcellularLocation>
        <location evidence="1">Membrane</location>
        <topology evidence="1">Multi-pass membrane protein</topology>
    </subcellularLocation>
</comment>
<evidence type="ECO:0000256" key="4">
    <source>
        <dbReference type="ARBA" id="ARBA00022989"/>
    </source>
</evidence>
<dbReference type="InterPro" id="IPR000644">
    <property type="entry name" value="CBS_dom"/>
</dbReference>
<keyword evidence="3" id="KW-0677">Repeat</keyword>
<dbReference type="PROSITE" id="PS51846">
    <property type="entry name" value="CNNM"/>
    <property type="match status" value="1"/>
</dbReference>
<dbReference type="GO" id="GO:0005886">
    <property type="term" value="C:plasma membrane"/>
    <property type="evidence" value="ECO:0007669"/>
    <property type="project" value="TreeGrafter"/>
</dbReference>
<dbReference type="AlphaFoldDB" id="W0GR51"/>
<dbReference type="KEGG" id="smir:SMM_0674"/>
<evidence type="ECO:0000256" key="1">
    <source>
        <dbReference type="ARBA" id="ARBA00004141"/>
    </source>
</evidence>
<evidence type="ECO:0000256" key="9">
    <source>
        <dbReference type="SAM" id="Phobius"/>
    </source>
</evidence>
<dbReference type="SMART" id="SM00116">
    <property type="entry name" value="CBS"/>
    <property type="match status" value="2"/>
</dbReference>
<dbReference type="KEGG" id="smia:P344_04045"/>
<feature type="domain" description="CBS" evidence="10">
    <location>
        <begin position="213"/>
        <end position="272"/>
    </location>
</feature>
<evidence type="ECO:0000259" key="11">
    <source>
        <dbReference type="PROSITE" id="PS51846"/>
    </source>
</evidence>
<evidence type="ECO:0000313" key="12">
    <source>
        <dbReference type="EMBL" id="AHI58137.1"/>
    </source>
</evidence>
<keyword evidence="6 8" id="KW-0472">Membrane</keyword>
<keyword evidence="5 7" id="KW-0129">CBS domain</keyword>
<dbReference type="PANTHER" id="PTHR22777">
    <property type="entry name" value="HEMOLYSIN-RELATED"/>
    <property type="match status" value="1"/>
</dbReference>
<evidence type="ECO:0000313" key="13">
    <source>
        <dbReference type="Proteomes" id="UP000019260"/>
    </source>
</evidence>
<dbReference type="RefSeq" id="WP_025317455.1">
    <property type="nucleotide sequence ID" value="NZ_CP002082.1"/>
</dbReference>
<name>W0GR51_9MOLU</name>
<keyword evidence="13" id="KW-1185">Reference proteome</keyword>
<protein>
    <recommendedName>
        <fullName evidence="14">Hemolysin</fullName>
    </recommendedName>
</protein>
<evidence type="ECO:0000256" key="8">
    <source>
        <dbReference type="PROSITE-ProRule" id="PRU01193"/>
    </source>
</evidence>
<dbReference type="InterPro" id="IPR044751">
    <property type="entry name" value="Ion_transp-like_CBS"/>
</dbReference>
<keyword evidence="4 8" id="KW-1133">Transmembrane helix</keyword>
<reference evidence="12 13" key="1">
    <citation type="submission" date="2013-09" db="EMBL/GenBank/DDBJ databases">
        <title>Complete genome sequence of Spiroplasma mirum suckling mouse cataract agent.</title>
        <authorList>
            <person name="Landry C.A."/>
            <person name="Bastian F.O."/>
            <person name="Thune R.L."/>
        </authorList>
    </citation>
    <scope>NUCLEOTIDE SEQUENCE [LARGE SCALE GENOMIC DNA]</scope>
    <source>
        <strain evidence="12 13">SMCA</strain>
    </source>
</reference>
<evidence type="ECO:0000256" key="5">
    <source>
        <dbReference type="ARBA" id="ARBA00023122"/>
    </source>
</evidence>
<evidence type="ECO:0000259" key="10">
    <source>
        <dbReference type="PROSITE" id="PS51371"/>
    </source>
</evidence>
<dbReference type="InterPro" id="IPR002550">
    <property type="entry name" value="CNNM"/>
</dbReference>
<gene>
    <name evidence="12" type="ORF">P344_04045</name>
</gene>
<feature type="domain" description="CNNM transmembrane" evidence="11">
    <location>
        <begin position="4"/>
        <end position="194"/>
    </location>
</feature>
<dbReference type="Proteomes" id="UP000019260">
    <property type="component" value="Chromosome"/>
</dbReference>
<dbReference type="eggNOG" id="COG1253">
    <property type="taxonomic scope" value="Bacteria"/>
</dbReference>